<evidence type="ECO:0000256" key="4">
    <source>
        <dbReference type="ARBA" id="ARBA00023002"/>
    </source>
</evidence>
<dbReference type="InterPro" id="IPR036188">
    <property type="entry name" value="FAD/NAD-bd_sf"/>
</dbReference>
<feature type="region of interest" description="Disordered" evidence="5">
    <location>
        <begin position="387"/>
        <end position="406"/>
    </location>
</feature>
<keyword evidence="4" id="KW-0560">Oxidoreductase</keyword>
<dbReference type="SUPFAM" id="SSF51905">
    <property type="entry name" value="FAD/NAD(P)-binding domain"/>
    <property type="match status" value="1"/>
</dbReference>
<dbReference type="PRINTS" id="PR00411">
    <property type="entry name" value="PNDRDTASEI"/>
</dbReference>
<dbReference type="AlphaFoldDB" id="A0A5P2BTU8"/>
<proteinExistence type="predicted"/>
<evidence type="ECO:0000313" key="8">
    <source>
        <dbReference type="EMBL" id="QES33118.1"/>
    </source>
</evidence>
<dbReference type="Pfam" id="PF07992">
    <property type="entry name" value="Pyr_redox_2"/>
    <property type="match status" value="1"/>
</dbReference>
<dbReference type="SUPFAM" id="SSF55424">
    <property type="entry name" value="FAD/NAD-linked reductases, dimerisation (C-terminal) domain"/>
    <property type="match status" value="1"/>
</dbReference>
<evidence type="ECO:0000259" key="7">
    <source>
        <dbReference type="Pfam" id="PF14759"/>
    </source>
</evidence>
<organism evidence="8 9">
    <name type="scientific">Streptomyces venezuelae</name>
    <dbReference type="NCBI Taxonomy" id="54571"/>
    <lineage>
        <taxon>Bacteria</taxon>
        <taxon>Bacillati</taxon>
        <taxon>Actinomycetota</taxon>
        <taxon>Actinomycetes</taxon>
        <taxon>Kitasatosporales</taxon>
        <taxon>Streptomycetaceae</taxon>
        <taxon>Streptomyces</taxon>
    </lineage>
</organism>
<comment type="cofactor">
    <cofactor evidence="1">
        <name>FAD</name>
        <dbReference type="ChEBI" id="CHEBI:57692"/>
    </cofactor>
</comment>
<dbReference type="InterPro" id="IPR028202">
    <property type="entry name" value="Reductase_C"/>
</dbReference>
<evidence type="ECO:0000256" key="5">
    <source>
        <dbReference type="SAM" id="MobiDB-lite"/>
    </source>
</evidence>
<dbReference type="PANTHER" id="PTHR43557">
    <property type="entry name" value="APOPTOSIS-INDUCING FACTOR 1"/>
    <property type="match status" value="1"/>
</dbReference>
<dbReference type="InterPro" id="IPR016156">
    <property type="entry name" value="FAD/NAD-linked_Rdtase_dimer_sf"/>
</dbReference>
<dbReference type="OrthoDB" id="1145at2"/>
<dbReference type="GO" id="GO:0005737">
    <property type="term" value="C:cytoplasm"/>
    <property type="evidence" value="ECO:0007669"/>
    <property type="project" value="TreeGrafter"/>
</dbReference>
<evidence type="ECO:0000256" key="3">
    <source>
        <dbReference type="ARBA" id="ARBA00022827"/>
    </source>
</evidence>
<dbReference type="Proteomes" id="UP000322927">
    <property type="component" value="Chromosome"/>
</dbReference>
<dbReference type="Gene3D" id="3.50.50.60">
    <property type="entry name" value="FAD/NAD(P)-binding domain"/>
    <property type="match status" value="2"/>
</dbReference>
<evidence type="ECO:0000256" key="2">
    <source>
        <dbReference type="ARBA" id="ARBA00022630"/>
    </source>
</evidence>
<dbReference type="RefSeq" id="WP_150215277.1">
    <property type="nucleotide sequence ID" value="NZ_CP029192.1"/>
</dbReference>
<dbReference type="Pfam" id="PF14759">
    <property type="entry name" value="Reductase_C"/>
    <property type="match status" value="1"/>
</dbReference>
<keyword evidence="2" id="KW-0285">Flavoprotein</keyword>
<feature type="domain" description="Reductase C-terminal" evidence="7">
    <location>
        <begin position="326"/>
        <end position="406"/>
    </location>
</feature>
<dbReference type="InterPro" id="IPR050446">
    <property type="entry name" value="FAD-oxidoreductase/Apoptosis"/>
</dbReference>
<keyword evidence="3" id="KW-0274">FAD</keyword>
<dbReference type="EMBL" id="CP029192">
    <property type="protein sequence ID" value="QES33118.1"/>
    <property type="molecule type" value="Genomic_DNA"/>
</dbReference>
<reference evidence="8 9" key="1">
    <citation type="submission" date="2018-05" db="EMBL/GenBank/DDBJ databases">
        <title>Streptomyces venezuelae.</title>
        <authorList>
            <person name="Kim W."/>
            <person name="Lee N."/>
            <person name="Cho B.-K."/>
        </authorList>
    </citation>
    <scope>NUCLEOTIDE SEQUENCE [LARGE SCALE GENOMIC DNA]</scope>
    <source>
        <strain evidence="8 9">ATCC 14584</strain>
    </source>
</reference>
<dbReference type="GO" id="GO:0016651">
    <property type="term" value="F:oxidoreductase activity, acting on NAD(P)H"/>
    <property type="evidence" value="ECO:0007669"/>
    <property type="project" value="TreeGrafter"/>
</dbReference>
<evidence type="ECO:0000259" key="6">
    <source>
        <dbReference type="Pfam" id="PF07992"/>
    </source>
</evidence>
<evidence type="ECO:0000313" key="9">
    <source>
        <dbReference type="Proteomes" id="UP000322927"/>
    </source>
</evidence>
<accession>A0A5P2BTU8</accession>
<dbReference type="PANTHER" id="PTHR43557:SF2">
    <property type="entry name" value="RIESKE DOMAIN-CONTAINING PROTEIN-RELATED"/>
    <property type="match status" value="1"/>
</dbReference>
<dbReference type="Gene3D" id="3.30.390.30">
    <property type="match status" value="1"/>
</dbReference>
<evidence type="ECO:0000256" key="1">
    <source>
        <dbReference type="ARBA" id="ARBA00001974"/>
    </source>
</evidence>
<dbReference type="InterPro" id="IPR023753">
    <property type="entry name" value="FAD/NAD-binding_dom"/>
</dbReference>
<feature type="domain" description="FAD/NAD(P)-binding" evidence="6">
    <location>
        <begin position="9"/>
        <end position="307"/>
    </location>
</feature>
<protein>
    <submittedName>
        <fullName evidence="8">Pyridine nucleotide-disulfide oxidoreductase</fullName>
    </submittedName>
</protein>
<gene>
    <name evidence="8" type="ORF">DEJ48_06640</name>
</gene>
<sequence length="406" mass="42739">MAGGAPPESVVVVGAGQGGYQTAASLREHGYRGGITLISAEDALPYERPPLTKAYLKGEADEAMLWLRPATYYVRQSIDLVSGTVTEIDPAARSVRLSDGSTYDYGHLVLATGATPRTLDVPGAELRGVHTLRTAQDAAALQSSLAGARRVVVVGAGFIGLEFAAVAREAGVRVTVVETLDRPLARAVSAYTAAHFTRLHRRHGTELLFGQSVKSLQGDSRSHVKAVELADGSRLPADLVLIGVGVTPRTELAAAAGLPVHGGIAVDSRLRTADPHISAIGDCAAFPQVRSGSRLRLECVQNAVGHGRSVAERLAGTSRAYDELPWFWSDQFSTTVQIAGFDEGHDSEVVLGTDPDAFSVLLFRGDDLQAVESVNRPGDHAAARRLLTQGTAPTPEEASAPGFGLK</sequence>
<name>A0A5P2BTU8_STRVZ</name>
<dbReference type="PRINTS" id="PR00368">
    <property type="entry name" value="FADPNR"/>
</dbReference>